<dbReference type="CDD" id="cd04301">
    <property type="entry name" value="NAT_SF"/>
    <property type="match status" value="1"/>
</dbReference>
<dbReference type="AlphaFoldDB" id="A0A949PQ24"/>
<dbReference type="InterPro" id="IPR000182">
    <property type="entry name" value="GNAT_dom"/>
</dbReference>
<proteinExistence type="predicted"/>
<dbReference type="Proteomes" id="UP000752297">
    <property type="component" value="Unassembled WGS sequence"/>
</dbReference>
<keyword evidence="2" id="KW-0808">Transferase</keyword>
<organism evidence="2 3">
    <name type="scientific">Falsochrobactrum tianjinense</name>
    <dbReference type="NCBI Taxonomy" id="2706015"/>
    <lineage>
        <taxon>Bacteria</taxon>
        <taxon>Pseudomonadati</taxon>
        <taxon>Pseudomonadota</taxon>
        <taxon>Alphaproteobacteria</taxon>
        <taxon>Hyphomicrobiales</taxon>
        <taxon>Brucellaceae</taxon>
        <taxon>Falsochrobactrum</taxon>
    </lineage>
</organism>
<dbReference type="EMBL" id="JAHRVA010000008">
    <property type="protein sequence ID" value="MBV2144933.1"/>
    <property type="molecule type" value="Genomic_DNA"/>
</dbReference>
<dbReference type="InterPro" id="IPR041496">
    <property type="entry name" value="YitH/HolE_GNAT"/>
</dbReference>
<evidence type="ECO:0000259" key="1">
    <source>
        <dbReference type="PROSITE" id="PS51186"/>
    </source>
</evidence>
<evidence type="ECO:0000313" key="2">
    <source>
        <dbReference type="EMBL" id="MBV2144933.1"/>
    </source>
</evidence>
<reference evidence="2 3" key="1">
    <citation type="submission" date="2021-06" db="EMBL/GenBank/DDBJ databases">
        <title>Falsochrobactrum tianjin sp.nov., a new petroleum-degrading bacteria isolated from oily soils.</title>
        <authorList>
            <person name="Chen G."/>
            <person name="Chen H."/>
            <person name="Tian J."/>
            <person name="Qing J."/>
            <person name="Zhong L."/>
            <person name="Ma W."/>
            <person name="Song Y."/>
            <person name="Cui X."/>
            <person name="Yan B."/>
        </authorList>
    </citation>
    <scope>NUCLEOTIDE SEQUENCE [LARGE SCALE GENOMIC DNA]</scope>
    <source>
        <strain evidence="2 3">TDYN1</strain>
    </source>
</reference>
<dbReference type="PROSITE" id="PS51186">
    <property type="entry name" value="GNAT"/>
    <property type="match status" value="1"/>
</dbReference>
<sequence>MTASQITFESMTPDHLDGAVVLSSQAGWPHSREDWALVLALSNGVVALEDGQVVGTAMATPLGDDVATINMVIVDEAMRGRGLGRKLMQAALDAAEGRNCFLVATQDGLPLYEKLGFVANGEIVQHQGAALKVDAPSNVSWASLGEFPHFAALDHLAFGHDRATLMQLLKDKAKFAVIRDGEQVEAFAAIRAFGRGQVIGPVVAKSDADARALIEFLLSQYVGEFVRVDTNIATNLGGWLVERGLVHVGGGIPMCRVVRPLKENSGAEYRTYALVNQALG</sequence>
<feature type="domain" description="N-acetyltransferase" evidence="1">
    <location>
        <begin position="6"/>
        <end position="136"/>
    </location>
</feature>
<accession>A0A949PQ24</accession>
<evidence type="ECO:0000313" key="3">
    <source>
        <dbReference type="Proteomes" id="UP000752297"/>
    </source>
</evidence>
<gene>
    <name evidence="2" type="ORF">KUG47_15655</name>
</gene>
<dbReference type="EC" id="2.3.1.-" evidence="2"/>
<dbReference type="RefSeq" id="WP_217678913.1">
    <property type="nucleotide sequence ID" value="NZ_JAHRVA010000008.1"/>
</dbReference>
<dbReference type="InterPro" id="IPR052729">
    <property type="entry name" value="Acyl/Acetyltrans_Enzymes"/>
</dbReference>
<dbReference type="GO" id="GO:0016747">
    <property type="term" value="F:acyltransferase activity, transferring groups other than amino-acyl groups"/>
    <property type="evidence" value="ECO:0007669"/>
    <property type="project" value="InterPro"/>
</dbReference>
<dbReference type="PANTHER" id="PTHR47237">
    <property type="entry name" value="SLL0310 PROTEIN"/>
    <property type="match status" value="1"/>
</dbReference>
<keyword evidence="3" id="KW-1185">Reference proteome</keyword>
<dbReference type="Pfam" id="PF00583">
    <property type="entry name" value="Acetyltransf_1"/>
    <property type="match status" value="1"/>
</dbReference>
<dbReference type="PANTHER" id="PTHR47237:SF2">
    <property type="entry name" value="BLL4206 PROTEIN"/>
    <property type="match status" value="1"/>
</dbReference>
<protein>
    <submittedName>
        <fullName evidence="2">GNAT family N-acetyltransferase</fullName>
        <ecNumber evidence="2">2.3.1.-</ecNumber>
    </submittedName>
</protein>
<name>A0A949PQ24_9HYPH</name>
<comment type="caution">
    <text evidence="2">The sequence shown here is derived from an EMBL/GenBank/DDBJ whole genome shotgun (WGS) entry which is preliminary data.</text>
</comment>
<keyword evidence="2" id="KW-0012">Acyltransferase</keyword>
<dbReference type="Pfam" id="PF18014">
    <property type="entry name" value="Acetyltransf_18"/>
    <property type="match status" value="1"/>
</dbReference>